<protein>
    <submittedName>
        <fullName evidence="2">Uncharacterized protein</fullName>
    </submittedName>
</protein>
<feature type="region of interest" description="Disordered" evidence="1">
    <location>
        <begin position="66"/>
        <end position="128"/>
    </location>
</feature>
<comment type="caution">
    <text evidence="2">The sequence shown here is derived from an EMBL/GenBank/DDBJ whole genome shotgun (WGS) entry which is preliminary data.</text>
</comment>
<gene>
    <name evidence="2" type="ORF">F2P81_024453</name>
</gene>
<dbReference type="InterPro" id="IPR027973">
    <property type="entry name" value="FSAF1-like"/>
</dbReference>
<dbReference type="EMBL" id="VEVO01000022">
    <property type="protein sequence ID" value="KAF0023823.1"/>
    <property type="molecule type" value="Genomic_DNA"/>
</dbReference>
<feature type="compositionally biased region" description="Low complexity" evidence="1">
    <location>
        <begin position="66"/>
        <end position="76"/>
    </location>
</feature>
<evidence type="ECO:0000256" key="1">
    <source>
        <dbReference type="SAM" id="MobiDB-lite"/>
    </source>
</evidence>
<feature type="region of interest" description="Disordered" evidence="1">
    <location>
        <begin position="24"/>
        <end position="50"/>
    </location>
</feature>
<feature type="compositionally biased region" description="Polar residues" evidence="1">
    <location>
        <begin position="77"/>
        <end position="88"/>
    </location>
</feature>
<accession>A0A6A4RPI6</accession>
<evidence type="ECO:0000313" key="2">
    <source>
        <dbReference type="EMBL" id="KAF0023823.1"/>
    </source>
</evidence>
<reference evidence="2 3" key="1">
    <citation type="submission" date="2019-06" db="EMBL/GenBank/DDBJ databases">
        <title>Draft genomes of female and male turbot (Scophthalmus maximus).</title>
        <authorList>
            <person name="Xu H."/>
            <person name="Xu X.-W."/>
            <person name="Shao C."/>
            <person name="Chen S."/>
        </authorList>
    </citation>
    <scope>NUCLEOTIDE SEQUENCE [LARGE SCALE GENOMIC DNA]</scope>
    <source>
        <strain evidence="2">Ysfricsl-2016a</strain>
        <tissue evidence="2">Blood</tissue>
    </source>
</reference>
<dbReference type="Proteomes" id="UP000438429">
    <property type="component" value="Unassembled WGS sequence"/>
</dbReference>
<dbReference type="InterPro" id="IPR052852">
    <property type="entry name" value="SSU_Processome_Comp"/>
</dbReference>
<dbReference type="AlphaFoldDB" id="A0A6A4RPI6"/>
<evidence type="ECO:0000313" key="3">
    <source>
        <dbReference type="Proteomes" id="UP000438429"/>
    </source>
</evidence>
<dbReference type="PANTHER" id="PTHR28366">
    <property type="entry name" value="CHROMOSOME 1 OPEN READING FRAME 131"/>
    <property type="match status" value="1"/>
</dbReference>
<sequence length="282" mass="32544">MSSETKEDEDDGLFLEQLLDHFYEFDNGPAPKQQKKKKKRKRCEEEEELTAVKDICPSDTEDCGAAATATEQQHQQPNAEPTGTTVRQVSRVEVVTFQDPRKKLKTKRTPAADKTPAPPLTEKKQSDQHEAIDFEKARLDVHRFGITGYKKEQQRVFEQDRAIMLGARPPKKDCVNYKLLQQQVKEKKQKAKEEVQPVRRFKPQRWKITGKKSRQLAAEHAIKRRGREVVVTEPAVKYETAFLATGLLSQKSNLSISKMDPGGRPLWRHINARNRRIIFHHN</sequence>
<dbReference type="PANTHER" id="PTHR28366:SF1">
    <property type="entry name" value="CHROMOSOME 1 OPEN READING FRAME 131"/>
    <property type="match status" value="1"/>
</dbReference>
<dbReference type="Pfam" id="PF15375">
    <property type="entry name" value="FSAF1"/>
    <property type="match status" value="1"/>
</dbReference>
<name>A0A6A4RPI6_SCOMX</name>
<organism evidence="2 3">
    <name type="scientific">Scophthalmus maximus</name>
    <name type="common">Turbot</name>
    <name type="synonym">Psetta maxima</name>
    <dbReference type="NCBI Taxonomy" id="52904"/>
    <lineage>
        <taxon>Eukaryota</taxon>
        <taxon>Metazoa</taxon>
        <taxon>Chordata</taxon>
        <taxon>Craniata</taxon>
        <taxon>Vertebrata</taxon>
        <taxon>Euteleostomi</taxon>
        <taxon>Actinopterygii</taxon>
        <taxon>Neopterygii</taxon>
        <taxon>Teleostei</taxon>
        <taxon>Neoteleostei</taxon>
        <taxon>Acanthomorphata</taxon>
        <taxon>Carangaria</taxon>
        <taxon>Pleuronectiformes</taxon>
        <taxon>Pleuronectoidei</taxon>
        <taxon>Scophthalmidae</taxon>
        <taxon>Scophthalmus</taxon>
    </lineage>
</organism>
<proteinExistence type="predicted"/>